<dbReference type="InterPro" id="IPR050502">
    <property type="entry name" value="Euk_RNA-bind_prot"/>
</dbReference>
<sequence length="288" mass="32087">MAAFRCLVPSLPSMRTASLASTPLHPLIQVQSPKFSCLSHLHCHDTLVSSLSSLQWPPKGRRVLRTLAVVDEESVVAEEIDREENVNKSQNDYADSEWKKEPKPCELYVCNLPRSYDISELVEMFRPYGTVISVEVSRNPETGVSRGCGYLTLDSINSAKKAIAALDRSDVGGREMRVKFSVAMSPSKRNPEGLTSTPLKTVFYESPHKLYIGNLAWTIIPEELRNQFSKFGTVVSTRVLYDRKGGKTRAYAFLSFASAAVRDAALCMNGALFHGRILVVRRGVERDD</sequence>
<dbReference type="PANTHER" id="PTHR48025">
    <property type="entry name" value="OS02G0815200 PROTEIN"/>
    <property type="match status" value="1"/>
</dbReference>
<dbReference type="KEGG" id="jcu:105642771"/>
<gene>
    <name evidence="4" type="ORF">JCGZ_14182</name>
</gene>
<keyword evidence="1 2" id="KW-0694">RNA-binding</keyword>
<dbReference type="SUPFAM" id="SSF54928">
    <property type="entry name" value="RNA-binding domain, RBD"/>
    <property type="match status" value="2"/>
</dbReference>
<dbReference type="SMART" id="SM00360">
    <property type="entry name" value="RRM"/>
    <property type="match status" value="2"/>
</dbReference>
<organism evidence="4 5">
    <name type="scientific">Jatropha curcas</name>
    <name type="common">Barbados nut</name>
    <dbReference type="NCBI Taxonomy" id="180498"/>
    <lineage>
        <taxon>Eukaryota</taxon>
        <taxon>Viridiplantae</taxon>
        <taxon>Streptophyta</taxon>
        <taxon>Embryophyta</taxon>
        <taxon>Tracheophyta</taxon>
        <taxon>Spermatophyta</taxon>
        <taxon>Magnoliopsida</taxon>
        <taxon>eudicotyledons</taxon>
        <taxon>Gunneridae</taxon>
        <taxon>Pentapetalae</taxon>
        <taxon>rosids</taxon>
        <taxon>fabids</taxon>
        <taxon>Malpighiales</taxon>
        <taxon>Euphorbiaceae</taxon>
        <taxon>Crotonoideae</taxon>
        <taxon>Jatropheae</taxon>
        <taxon>Jatropha</taxon>
    </lineage>
</organism>
<protein>
    <recommendedName>
        <fullName evidence="3">RRM domain-containing protein</fullName>
    </recommendedName>
</protein>
<accession>A0A067JWQ8</accession>
<evidence type="ECO:0000256" key="2">
    <source>
        <dbReference type="PROSITE-ProRule" id="PRU00176"/>
    </source>
</evidence>
<evidence type="ECO:0000313" key="4">
    <source>
        <dbReference type="EMBL" id="KDP28411.1"/>
    </source>
</evidence>
<dbReference type="Pfam" id="PF00076">
    <property type="entry name" value="RRM_1"/>
    <property type="match status" value="2"/>
</dbReference>
<feature type="domain" description="RRM" evidence="3">
    <location>
        <begin position="105"/>
        <end position="183"/>
    </location>
</feature>
<dbReference type="InterPro" id="IPR012677">
    <property type="entry name" value="Nucleotide-bd_a/b_plait_sf"/>
</dbReference>
<proteinExistence type="predicted"/>
<dbReference type="AlphaFoldDB" id="A0A067JWQ8"/>
<dbReference type="InterPro" id="IPR035979">
    <property type="entry name" value="RBD_domain_sf"/>
</dbReference>
<feature type="domain" description="RRM" evidence="3">
    <location>
        <begin position="208"/>
        <end position="285"/>
    </location>
</feature>
<dbReference type="GO" id="GO:1901259">
    <property type="term" value="P:chloroplast rRNA processing"/>
    <property type="evidence" value="ECO:0007669"/>
    <property type="project" value="TreeGrafter"/>
</dbReference>
<name>A0A067JWQ8_JATCU</name>
<dbReference type="STRING" id="180498.A0A067JWQ8"/>
<dbReference type="OrthoDB" id="439808at2759"/>
<evidence type="ECO:0000259" key="3">
    <source>
        <dbReference type="PROSITE" id="PS50102"/>
    </source>
</evidence>
<dbReference type="InterPro" id="IPR000504">
    <property type="entry name" value="RRM_dom"/>
</dbReference>
<reference evidence="4 5" key="1">
    <citation type="journal article" date="2014" name="PLoS ONE">
        <title>Global Analysis of Gene Expression Profiles in Physic Nut (Jatropha curcas L.) Seedlings Exposed to Salt Stress.</title>
        <authorList>
            <person name="Zhang L."/>
            <person name="Zhang C."/>
            <person name="Wu P."/>
            <person name="Chen Y."/>
            <person name="Li M."/>
            <person name="Jiang H."/>
            <person name="Wu G."/>
        </authorList>
    </citation>
    <scope>NUCLEOTIDE SEQUENCE [LARGE SCALE GENOMIC DNA]</scope>
    <source>
        <strain evidence="5">cv. GZQX0401</strain>
        <tissue evidence="4">Young leaves</tissue>
    </source>
</reference>
<dbReference type="PANTHER" id="PTHR48025:SF7">
    <property type="entry name" value="RNA-BINDING (RRM_RBD_RNP MOTIFS) FAMILY PROTEIN"/>
    <property type="match status" value="1"/>
</dbReference>
<keyword evidence="5" id="KW-1185">Reference proteome</keyword>
<dbReference type="EMBL" id="KK914782">
    <property type="protein sequence ID" value="KDP28411.1"/>
    <property type="molecule type" value="Genomic_DNA"/>
</dbReference>
<evidence type="ECO:0000313" key="5">
    <source>
        <dbReference type="Proteomes" id="UP000027138"/>
    </source>
</evidence>
<dbReference type="Gene3D" id="3.30.70.330">
    <property type="match status" value="2"/>
</dbReference>
<dbReference type="Proteomes" id="UP000027138">
    <property type="component" value="Unassembled WGS sequence"/>
</dbReference>
<dbReference type="GO" id="GO:0003729">
    <property type="term" value="F:mRNA binding"/>
    <property type="evidence" value="ECO:0007669"/>
    <property type="project" value="TreeGrafter"/>
</dbReference>
<evidence type="ECO:0000256" key="1">
    <source>
        <dbReference type="ARBA" id="ARBA00022884"/>
    </source>
</evidence>
<dbReference type="PROSITE" id="PS50102">
    <property type="entry name" value="RRM"/>
    <property type="match status" value="2"/>
</dbReference>
<dbReference type="GO" id="GO:0009535">
    <property type="term" value="C:chloroplast thylakoid membrane"/>
    <property type="evidence" value="ECO:0007669"/>
    <property type="project" value="TreeGrafter"/>
</dbReference>